<comment type="similarity">
    <text evidence="1 3">Belongs to the short-chain dehydrogenases/reductases (SDR) family.</text>
</comment>
<dbReference type="NCBIfam" id="NF006119">
    <property type="entry name" value="PRK08264.1-5"/>
    <property type="match status" value="1"/>
</dbReference>
<accession>A0A8J3IWC0</accession>
<comment type="caution">
    <text evidence="4">The sequence shown here is derived from an EMBL/GenBank/DDBJ whole genome shotgun (WGS) entry which is preliminary data.</text>
</comment>
<reference evidence="4" key="1">
    <citation type="submission" date="2020-10" db="EMBL/GenBank/DDBJ databases">
        <title>Taxonomic study of unclassified bacteria belonging to the class Ktedonobacteria.</title>
        <authorList>
            <person name="Yabe S."/>
            <person name="Wang C.M."/>
            <person name="Zheng Y."/>
            <person name="Sakai Y."/>
            <person name="Cavaletti L."/>
            <person name="Monciardini P."/>
            <person name="Donadio S."/>
        </authorList>
    </citation>
    <scope>NUCLEOTIDE SEQUENCE</scope>
    <source>
        <strain evidence="4">ID150040</strain>
    </source>
</reference>
<evidence type="ECO:0000313" key="5">
    <source>
        <dbReference type="Proteomes" id="UP000597444"/>
    </source>
</evidence>
<dbReference type="SUPFAM" id="SSF51735">
    <property type="entry name" value="NAD(P)-binding Rossmann-fold domains"/>
    <property type="match status" value="1"/>
</dbReference>
<evidence type="ECO:0000256" key="1">
    <source>
        <dbReference type="ARBA" id="ARBA00006484"/>
    </source>
</evidence>
<dbReference type="Proteomes" id="UP000597444">
    <property type="component" value="Unassembled WGS sequence"/>
</dbReference>
<dbReference type="PRINTS" id="PR00081">
    <property type="entry name" value="GDHRDH"/>
</dbReference>
<evidence type="ECO:0000256" key="3">
    <source>
        <dbReference type="RuleBase" id="RU000363"/>
    </source>
</evidence>
<dbReference type="AlphaFoldDB" id="A0A8J3IWC0"/>
<keyword evidence="5" id="KW-1185">Reference proteome</keyword>
<gene>
    <name evidence="4" type="ORF">KSF_091120</name>
</gene>
<keyword evidence="2" id="KW-0560">Oxidoreductase</keyword>
<dbReference type="InterPro" id="IPR036291">
    <property type="entry name" value="NAD(P)-bd_dom_sf"/>
</dbReference>
<name>A0A8J3IWC0_9CHLR</name>
<dbReference type="Gene3D" id="3.40.50.720">
    <property type="entry name" value="NAD(P)-binding Rossmann-like Domain"/>
    <property type="match status" value="1"/>
</dbReference>
<dbReference type="PROSITE" id="PS00061">
    <property type="entry name" value="ADH_SHORT"/>
    <property type="match status" value="1"/>
</dbReference>
<dbReference type="RefSeq" id="WP_220209726.1">
    <property type="nucleotide sequence ID" value="NZ_BNJK01000002.1"/>
</dbReference>
<dbReference type="Pfam" id="PF00106">
    <property type="entry name" value="adh_short"/>
    <property type="match status" value="1"/>
</dbReference>
<organism evidence="4 5">
    <name type="scientific">Reticulibacter mediterranei</name>
    <dbReference type="NCBI Taxonomy" id="2778369"/>
    <lineage>
        <taxon>Bacteria</taxon>
        <taxon>Bacillati</taxon>
        <taxon>Chloroflexota</taxon>
        <taxon>Ktedonobacteria</taxon>
        <taxon>Ktedonobacterales</taxon>
        <taxon>Reticulibacteraceae</taxon>
        <taxon>Reticulibacter</taxon>
    </lineage>
</organism>
<dbReference type="PANTHER" id="PTHR44169:SF6">
    <property type="entry name" value="NADPH-DEPENDENT 1-ACYLDIHYDROXYACETONE PHOSPHATE REDUCTASE"/>
    <property type="match status" value="1"/>
</dbReference>
<sequence length="241" mass="25495">MNIKDSVALVTGGNRGLGKSLVQALLAAGARKVYVGSRKLTESSDTRIHPLKLDVTSEQDVAAAVAACPDVNILINNAGVASSVSFLAPTSLQGARVEMETNYFGMLRIVQAFAPVLKRNGGGMIVNILSNVSWFTSPALATYSATKAAAFSLTEGIRIELKSQGTRVAGVYAGFIDTDLTAQIDAPKVSPDVVAANTIKGILEDQEDIFADPGSRGVKAALDNDRQAFYRAIQQRWDAAH</sequence>
<dbReference type="InterPro" id="IPR002347">
    <property type="entry name" value="SDR_fam"/>
</dbReference>
<evidence type="ECO:0000256" key="2">
    <source>
        <dbReference type="ARBA" id="ARBA00023002"/>
    </source>
</evidence>
<dbReference type="EMBL" id="BNJK01000002">
    <property type="protein sequence ID" value="GHO99064.1"/>
    <property type="molecule type" value="Genomic_DNA"/>
</dbReference>
<evidence type="ECO:0000313" key="4">
    <source>
        <dbReference type="EMBL" id="GHO99064.1"/>
    </source>
</evidence>
<dbReference type="PANTHER" id="PTHR44169">
    <property type="entry name" value="NADPH-DEPENDENT 1-ACYLDIHYDROXYACETONE PHOSPHATE REDUCTASE"/>
    <property type="match status" value="1"/>
</dbReference>
<proteinExistence type="inferred from homology"/>
<dbReference type="GO" id="GO:0016491">
    <property type="term" value="F:oxidoreductase activity"/>
    <property type="evidence" value="ECO:0007669"/>
    <property type="project" value="UniProtKB-KW"/>
</dbReference>
<dbReference type="PRINTS" id="PR00080">
    <property type="entry name" value="SDRFAMILY"/>
</dbReference>
<protein>
    <submittedName>
        <fullName evidence="4">Short-chain dehydrogenase</fullName>
    </submittedName>
</protein>
<dbReference type="InterPro" id="IPR020904">
    <property type="entry name" value="Sc_DH/Rdtase_CS"/>
</dbReference>